<dbReference type="PROSITE" id="PS50103">
    <property type="entry name" value="ZF_C3H1"/>
    <property type="match status" value="3"/>
</dbReference>
<dbReference type="InterPro" id="IPR000571">
    <property type="entry name" value="Znf_CCCH"/>
</dbReference>
<evidence type="ECO:0000259" key="8">
    <source>
        <dbReference type="PROSITE" id="PS50103"/>
    </source>
</evidence>
<sequence length="725" mass="77309">MDRPATSKARGVCKYYDTRRGCYAGDTCKFLHGADERLTPYDKSKPCKFYAKGHCSKGDKCWFQHDLALRSAGNGEPADSAADDSCNICLEVPTTYGLLTDCGHVFCFQCIKQWRDPESKSIDMISSGVIKKCPLCRSPSRFITPSTYFFPQGHENKQLAIDAYKASMARVPCKYFVETSAQGKPCCPFGRDCFYQHLKPDGTPHVFPHGVAQSMHIYRNQRRNRRQQHIPFGAGGSGFTDPVSFLRHVFENPINNLNTTLDVIRASLPAILDRREDLAAFELGAAAWAADTDWDDATAWADDGSGSGWEATSGWGAEAPGEGLDWAADSSERDNDALGEWGFGGATAGSRSHSPTGPTETIIVPGRVGGHESIPVDETEATRPMTWRLGEFPVVDWNDPWAAQSWGRSTGGPGPTPADHQDDSLSHDETIRAGLAQVDEEDLPRLEPTSDTPTSQRPTGSANEATLQFNVPLLLAGLDEDELPPLVPLAPTSGSSSSRRRAPSLSLTSGLSGSSPQPAASPAANVSSGSISRFSTVVASRNREVERVVINLDEDEEDEAESEGEALILHPSNIRPASPAPSRPSSTSLPANPFAPQTPSTPPIPPSPSVPATAQSPSASSKTSPTPPSLPASASAPNQGSVEHNADPPFMTDGRGRVVWSSTRGGRADRQASRSRKTRRATATATATATGGDAGTAADARGRMVDTQEKSGAEVEESAAAPSQP</sequence>
<evidence type="ECO:0000256" key="1">
    <source>
        <dbReference type="ARBA" id="ARBA00022679"/>
    </source>
</evidence>
<dbReference type="InterPro" id="IPR001841">
    <property type="entry name" value="Znf_RING"/>
</dbReference>
<dbReference type="Pfam" id="PF00097">
    <property type="entry name" value="zf-C3HC4"/>
    <property type="match status" value="1"/>
</dbReference>
<feature type="domain" description="RING-type" evidence="7">
    <location>
        <begin position="86"/>
        <end position="137"/>
    </location>
</feature>
<feature type="zinc finger region" description="C3H1-type" evidence="5">
    <location>
        <begin position="41"/>
        <end position="68"/>
    </location>
</feature>
<feature type="compositionally biased region" description="Low complexity" evidence="6">
    <location>
        <begin position="583"/>
        <end position="598"/>
    </location>
</feature>
<feature type="region of interest" description="Disordered" evidence="6">
    <location>
        <begin position="485"/>
        <end position="528"/>
    </location>
</feature>
<keyword evidence="3 5" id="KW-0863">Zinc-finger</keyword>
<dbReference type="GeneID" id="19205687"/>
<dbReference type="EMBL" id="JH711581">
    <property type="protein sequence ID" value="EIW79237.1"/>
    <property type="molecule type" value="Genomic_DNA"/>
</dbReference>
<dbReference type="SMART" id="SM00184">
    <property type="entry name" value="RING"/>
    <property type="match status" value="1"/>
</dbReference>
<feature type="region of interest" description="Disordered" evidence="6">
    <location>
        <begin position="550"/>
        <end position="725"/>
    </location>
</feature>
<dbReference type="PROSITE" id="PS50089">
    <property type="entry name" value="ZF_RING_2"/>
    <property type="match status" value="1"/>
</dbReference>
<dbReference type="InterPro" id="IPR013083">
    <property type="entry name" value="Znf_RING/FYVE/PHD"/>
</dbReference>
<dbReference type="OMA" id="EANDEPC"/>
<protein>
    <submittedName>
        <fullName evidence="9">Uncharacterized protein</fullName>
    </submittedName>
</protein>
<dbReference type="Proteomes" id="UP000053558">
    <property type="component" value="Unassembled WGS sequence"/>
</dbReference>
<feature type="compositionally biased region" description="Basic and acidic residues" evidence="6">
    <location>
        <begin position="419"/>
        <end position="431"/>
    </location>
</feature>
<gene>
    <name evidence="9" type="ORF">CONPUDRAFT_167020</name>
</gene>
<keyword evidence="2 5" id="KW-0479">Metal-binding</keyword>
<feature type="compositionally biased region" description="Polar residues" evidence="6">
    <location>
        <begin position="449"/>
        <end position="464"/>
    </location>
</feature>
<dbReference type="GO" id="GO:0008270">
    <property type="term" value="F:zinc ion binding"/>
    <property type="evidence" value="ECO:0007669"/>
    <property type="project" value="UniProtKB-KW"/>
</dbReference>
<feature type="compositionally biased region" description="Acidic residues" evidence="6">
    <location>
        <begin position="552"/>
        <end position="564"/>
    </location>
</feature>
<evidence type="ECO:0000313" key="10">
    <source>
        <dbReference type="Proteomes" id="UP000053558"/>
    </source>
</evidence>
<dbReference type="InterPro" id="IPR017907">
    <property type="entry name" value="Znf_RING_CS"/>
</dbReference>
<comment type="caution">
    <text evidence="9">The sequence shown here is derived from an EMBL/GenBank/DDBJ whole genome shotgun (WGS) entry which is preliminary data.</text>
</comment>
<feature type="domain" description="C3H1-type" evidence="8">
    <location>
        <begin position="41"/>
        <end position="68"/>
    </location>
</feature>
<evidence type="ECO:0000256" key="2">
    <source>
        <dbReference type="ARBA" id="ARBA00022723"/>
    </source>
</evidence>
<dbReference type="RefSeq" id="XP_007770916.1">
    <property type="nucleotide sequence ID" value="XM_007772726.1"/>
</dbReference>
<dbReference type="GO" id="GO:0000209">
    <property type="term" value="P:protein polyubiquitination"/>
    <property type="evidence" value="ECO:0007669"/>
    <property type="project" value="InterPro"/>
</dbReference>
<proteinExistence type="predicted"/>
<dbReference type="SMART" id="SM00356">
    <property type="entry name" value="ZnF_C3H1"/>
    <property type="match status" value="3"/>
</dbReference>
<dbReference type="InterPro" id="IPR036855">
    <property type="entry name" value="Znf_CCCH_sf"/>
</dbReference>
<feature type="compositionally biased region" description="Basic and acidic residues" evidence="6">
    <location>
        <begin position="700"/>
        <end position="713"/>
    </location>
</feature>
<dbReference type="SUPFAM" id="SSF90229">
    <property type="entry name" value="CCCH zinc finger"/>
    <property type="match status" value="2"/>
</dbReference>
<reference evidence="10" key="1">
    <citation type="journal article" date="2012" name="Science">
        <title>The Paleozoic origin of enzymatic lignin decomposition reconstructed from 31 fungal genomes.</title>
        <authorList>
            <person name="Floudas D."/>
            <person name="Binder M."/>
            <person name="Riley R."/>
            <person name="Barry K."/>
            <person name="Blanchette R.A."/>
            <person name="Henrissat B."/>
            <person name="Martinez A.T."/>
            <person name="Otillar R."/>
            <person name="Spatafora J.W."/>
            <person name="Yadav J.S."/>
            <person name="Aerts A."/>
            <person name="Benoit I."/>
            <person name="Boyd A."/>
            <person name="Carlson A."/>
            <person name="Copeland A."/>
            <person name="Coutinho P.M."/>
            <person name="de Vries R.P."/>
            <person name="Ferreira P."/>
            <person name="Findley K."/>
            <person name="Foster B."/>
            <person name="Gaskell J."/>
            <person name="Glotzer D."/>
            <person name="Gorecki P."/>
            <person name="Heitman J."/>
            <person name="Hesse C."/>
            <person name="Hori C."/>
            <person name="Igarashi K."/>
            <person name="Jurgens J.A."/>
            <person name="Kallen N."/>
            <person name="Kersten P."/>
            <person name="Kohler A."/>
            <person name="Kuees U."/>
            <person name="Kumar T.K.A."/>
            <person name="Kuo A."/>
            <person name="LaButti K."/>
            <person name="Larrondo L.F."/>
            <person name="Lindquist E."/>
            <person name="Ling A."/>
            <person name="Lombard V."/>
            <person name="Lucas S."/>
            <person name="Lundell T."/>
            <person name="Martin R."/>
            <person name="McLaughlin D.J."/>
            <person name="Morgenstern I."/>
            <person name="Morin E."/>
            <person name="Murat C."/>
            <person name="Nagy L.G."/>
            <person name="Nolan M."/>
            <person name="Ohm R.A."/>
            <person name="Patyshakuliyeva A."/>
            <person name="Rokas A."/>
            <person name="Ruiz-Duenas F.J."/>
            <person name="Sabat G."/>
            <person name="Salamov A."/>
            <person name="Samejima M."/>
            <person name="Schmutz J."/>
            <person name="Slot J.C."/>
            <person name="St John F."/>
            <person name="Stenlid J."/>
            <person name="Sun H."/>
            <person name="Sun S."/>
            <person name="Syed K."/>
            <person name="Tsang A."/>
            <person name="Wiebenga A."/>
            <person name="Young D."/>
            <person name="Pisabarro A."/>
            <person name="Eastwood D.C."/>
            <person name="Martin F."/>
            <person name="Cullen D."/>
            <person name="Grigoriev I.V."/>
            <person name="Hibbett D.S."/>
        </authorList>
    </citation>
    <scope>NUCLEOTIDE SEQUENCE [LARGE SCALE GENOMIC DNA]</scope>
    <source>
        <strain evidence="10">RWD-64-598 SS2</strain>
    </source>
</reference>
<keyword evidence="4 5" id="KW-0862">Zinc</keyword>
<dbReference type="PANTHER" id="PTHR11224">
    <property type="entry name" value="MAKORIN-RELATED"/>
    <property type="match status" value="1"/>
</dbReference>
<keyword evidence="10" id="KW-1185">Reference proteome</keyword>
<feature type="compositionally biased region" description="Low complexity" evidence="6">
    <location>
        <begin position="610"/>
        <end position="624"/>
    </location>
</feature>
<dbReference type="SUPFAM" id="SSF57850">
    <property type="entry name" value="RING/U-box"/>
    <property type="match status" value="1"/>
</dbReference>
<dbReference type="PANTHER" id="PTHR11224:SF59">
    <property type="entry name" value="RING-TYPE E3 UBIQUITIN TRANSFERASE"/>
    <property type="match status" value="1"/>
</dbReference>
<dbReference type="Gene3D" id="3.30.1370.210">
    <property type="match status" value="1"/>
</dbReference>
<dbReference type="AlphaFoldDB" id="A0A5M3MJR1"/>
<dbReference type="Gene3D" id="3.30.40.10">
    <property type="entry name" value="Zinc/RING finger domain, C3HC4 (zinc finger)"/>
    <property type="match status" value="1"/>
</dbReference>
<feature type="zinc finger region" description="C3H1-type" evidence="5">
    <location>
        <begin position="167"/>
        <end position="200"/>
    </location>
</feature>
<feature type="region of interest" description="Disordered" evidence="6">
    <location>
        <begin position="334"/>
        <end position="382"/>
    </location>
</feature>
<feature type="compositionally biased region" description="Low complexity" evidence="6">
    <location>
        <begin position="681"/>
        <end position="699"/>
    </location>
</feature>
<dbReference type="PROSITE" id="PS00518">
    <property type="entry name" value="ZF_RING_1"/>
    <property type="match status" value="1"/>
</dbReference>
<feature type="zinc finger region" description="C3H1-type" evidence="5">
    <location>
        <begin position="7"/>
        <end position="35"/>
    </location>
</feature>
<evidence type="ECO:0000313" key="9">
    <source>
        <dbReference type="EMBL" id="EIW79237.1"/>
    </source>
</evidence>
<keyword evidence="1" id="KW-0808">Transferase</keyword>
<accession>A0A5M3MJR1</accession>
<evidence type="ECO:0000259" key="7">
    <source>
        <dbReference type="PROSITE" id="PS50089"/>
    </source>
</evidence>
<feature type="domain" description="C3H1-type" evidence="8">
    <location>
        <begin position="167"/>
        <end position="200"/>
    </location>
</feature>
<organism evidence="9 10">
    <name type="scientific">Coniophora puteana (strain RWD-64-598)</name>
    <name type="common">Brown rot fungus</name>
    <dbReference type="NCBI Taxonomy" id="741705"/>
    <lineage>
        <taxon>Eukaryota</taxon>
        <taxon>Fungi</taxon>
        <taxon>Dikarya</taxon>
        <taxon>Basidiomycota</taxon>
        <taxon>Agaricomycotina</taxon>
        <taxon>Agaricomycetes</taxon>
        <taxon>Agaricomycetidae</taxon>
        <taxon>Boletales</taxon>
        <taxon>Coniophorineae</taxon>
        <taxon>Coniophoraceae</taxon>
        <taxon>Coniophora</taxon>
    </lineage>
</organism>
<dbReference type="OrthoDB" id="250836at2759"/>
<dbReference type="GO" id="GO:0061630">
    <property type="term" value="F:ubiquitin protein ligase activity"/>
    <property type="evidence" value="ECO:0007669"/>
    <property type="project" value="InterPro"/>
</dbReference>
<feature type="domain" description="C3H1-type" evidence="8">
    <location>
        <begin position="7"/>
        <end position="35"/>
    </location>
</feature>
<feature type="region of interest" description="Disordered" evidence="6">
    <location>
        <begin position="403"/>
        <end position="464"/>
    </location>
</feature>
<dbReference type="InterPro" id="IPR018957">
    <property type="entry name" value="Znf_C3HC4_RING-type"/>
</dbReference>
<feature type="compositionally biased region" description="Low complexity" evidence="6">
    <location>
        <begin position="489"/>
        <end position="528"/>
    </location>
</feature>
<evidence type="ECO:0000256" key="5">
    <source>
        <dbReference type="PROSITE-ProRule" id="PRU00723"/>
    </source>
</evidence>
<feature type="compositionally biased region" description="Pro residues" evidence="6">
    <location>
        <begin position="599"/>
        <end position="609"/>
    </location>
</feature>
<feature type="compositionally biased region" description="Polar residues" evidence="6">
    <location>
        <begin position="349"/>
        <end position="359"/>
    </location>
</feature>
<name>A0A5M3MJR1_CONPW</name>
<evidence type="ECO:0000256" key="3">
    <source>
        <dbReference type="ARBA" id="ARBA00022771"/>
    </source>
</evidence>
<evidence type="ECO:0000256" key="6">
    <source>
        <dbReference type="SAM" id="MobiDB-lite"/>
    </source>
</evidence>
<evidence type="ECO:0000256" key="4">
    <source>
        <dbReference type="ARBA" id="ARBA00022833"/>
    </source>
</evidence>
<dbReference type="KEGG" id="cput:CONPUDRAFT_167020"/>
<dbReference type="InterPro" id="IPR045072">
    <property type="entry name" value="MKRN-like"/>
</dbReference>